<feature type="compositionally biased region" description="Basic and acidic residues" evidence="1">
    <location>
        <begin position="26"/>
        <end position="38"/>
    </location>
</feature>
<gene>
    <name evidence="2" type="ORF">ATANTOWER_001830</name>
</gene>
<accession>A0ABU7A3T5</accession>
<feature type="compositionally biased region" description="Basic residues" evidence="1">
    <location>
        <begin position="1"/>
        <end position="16"/>
    </location>
</feature>
<proteinExistence type="predicted"/>
<protein>
    <submittedName>
        <fullName evidence="2">Uncharacterized protein</fullName>
    </submittedName>
</protein>
<comment type="caution">
    <text evidence="2">The sequence shown here is derived from an EMBL/GenBank/DDBJ whole genome shotgun (WGS) entry which is preliminary data.</text>
</comment>
<reference evidence="2 3" key="1">
    <citation type="submission" date="2021-07" db="EMBL/GenBank/DDBJ databases">
        <authorList>
            <person name="Palmer J.M."/>
        </authorList>
    </citation>
    <scope>NUCLEOTIDE SEQUENCE [LARGE SCALE GENOMIC DNA]</scope>
    <source>
        <strain evidence="2 3">AT_MEX2019</strain>
        <tissue evidence="2">Muscle</tissue>
    </source>
</reference>
<dbReference type="EMBL" id="JAHUTI010001184">
    <property type="protein sequence ID" value="MED6232744.1"/>
    <property type="molecule type" value="Genomic_DNA"/>
</dbReference>
<name>A0ABU7A3T5_9TELE</name>
<evidence type="ECO:0000313" key="3">
    <source>
        <dbReference type="Proteomes" id="UP001345963"/>
    </source>
</evidence>
<sequence>MRRKIHERSSWNRKARNFTLPNEDVNSTRDQKPHGGFKETELPSLFLFQSTVDGPSCSFLPKEAKDDADHFLELIAEAQQLPHSLSFLPSAPEETTPSSSVLFLFLLK</sequence>
<organism evidence="2 3">
    <name type="scientific">Ataeniobius toweri</name>
    <dbReference type="NCBI Taxonomy" id="208326"/>
    <lineage>
        <taxon>Eukaryota</taxon>
        <taxon>Metazoa</taxon>
        <taxon>Chordata</taxon>
        <taxon>Craniata</taxon>
        <taxon>Vertebrata</taxon>
        <taxon>Euteleostomi</taxon>
        <taxon>Actinopterygii</taxon>
        <taxon>Neopterygii</taxon>
        <taxon>Teleostei</taxon>
        <taxon>Neoteleostei</taxon>
        <taxon>Acanthomorphata</taxon>
        <taxon>Ovalentaria</taxon>
        <taxon>Atherinomorphae</taxon>
        <taxon>Cyprinodontiformes</taxon>
        <taxon>Goodeidae</taxon>
        <taxon>Ataeniobius</taxon>
    </lineage>
</organism>
<evidence type="ECO:0000256" key="1">
    <source>
        <dbReference type="SAM" id="MobiDB-lite"/>
    </source>
</evidence>
<feature type="region of interest" description="Disordered" evidence="1">
    <location>
        <begin position="1"/>
        <end position="38"/>
    </location>
</feature>
<keyword evidence="3" id="KW-1185">Reference proteome</keyword>
<evidence type="ECO:0000313" key="2">
    <source>
        <dbReference type="EMBL" id="MED6232744.1"/>
    </source>
</evidence>
<dbReference type="Proteomes" id="UP001345963">
    <property type="component" value="Unassembled WGS sequence"/>
</dbReference>